<dbReference type="AlphaFoldDB" id="A0AAJ7XIZ4"/>
<dbReference type="InterPro" id="IPR027310">
    <property type="entry name" value="Profilin_CS"/>
</dbReference>
<dbReference type="CDD" id="cd00148">
    <property type="entry name" value="PROF"/>
    <property type="match status" value="1"/>
</dbReference>
<dbReference type="PRINTS" id="PR00392">
    <property type="entry name" value="PROFILIN"/>
</dbReference>
<dbReference type="PROSITE" id="PS00414">
    <property type="entry name" value="PROFILIN"/>
    <property type="match status" value="1"/>
</dbReference>
<dbReference type="InterPro" id="IPR048278">
    <property type="entry name" value="PFN"/>
</dbReference>
<dbReference type="InterPro" id="IPR005454">
    <property type="entry name" value="Profilin1/2/3_vertebrate"/>
</dbReference>
<organism evidence="7 8">
    <name type="scientific">Petromyzon marinus</name>
    <name type="common">Sea lamprey</name>
    <dbReference type="NCBI Taxonomy" id="7757"/>
    <lineage>
        <taxon>Eukaryota</taxon>
        <taxon>Metazoa</taxon>
        <taxon>Chordata</taxon>
        <taxon>Craniata</taxon>
        <taxon>Vertebrata</taxon>
        <taxon>Cyclostomata</taxon>
        <taxon>Hyperoartia</taxon>
        <taxon>Petromyzontiformes</taxon>
        <taxon>Petromyzontidae</taxon>
        <taxon>Petromyzon</taxon>
    </lineage>
</organism>
<dbReference type="GO" id="GO:0030036">
    <property type="term" value="P:actin cytoskeleton organization"/>
    <property type="evidence" value="ECO:0007669"/>
    <property type="project" value="InterPro"/>
</dbReference>
<dbReference type="Pfam" id="PF00235">
    <property type="entry name" value="Profilin"/>
    <property type="match status" value="1"/>
</dbReference>
<dbReference type="SUPFAM" id="SSF55770">
    <property type="entry name" value="Profilin (actin-binding protein)"/>
    <property type="match status" value="1"/>
</dbReference>
<evidence type="ECO:0000256" key="6">
    <source>
        <dbReference type="RuleBase" id="RU003909"/>
    </source>
</evidence>
<evidence type="ECO:0000313" key="7">
    <source>
        <dbReference type="Proteomes" id="UP001318040"/>
    </source>
</evidence>
<evidence type="ECO:0000313" key="8">
    <source>
        <dbReference type="RefSeq" id="XP_032835028.1"/>
    </source>
</evidence>
<dbReference type="PRINTS" id="PR01639">
    <property type="entry name" value="PROFILINMAML"/>
</dbReference>
<evidence type="ECO:0000256" key="4">
    <source>
        <dbReference type="ARBA" id="ARBA00022990"/>
    </source>
</evidence>
<dbReference type="GeneID" id="116957159"/>
<proteinExistence type="inferred from homology"/>
<name>A0AAJ7XIZ4_PETMA</name>
<sequence>MSWNSYVENLMAMGKFTDAAVVGIATKTVWASHGKLLANITAAELDVILGKDRQKFFINGLTLGGAKCSVLRDQLNLADDWTMDLKTKSAAGEPTLNISIASASKALVVAVGKDGVHGGEINTEAFKVARYLRDNGY</sequence>
<dbReference type="InterPro" id="IPR036140">
    <property type="entry name" value="PFN_sf"/>
</dbReference>
<comment type="similarity">
    <text evidence="2 6">Belongs to the profilin family.</text>
</comment>
<dbReference type="RefSeq" id="XP_032835028.1">
    <property type="nucleotide sequence ID" value="XM_032979137.1"/>
</dbReference>
<keyword evidence="5" id="KW-0206">Cytoskeleton</keyword>
<dbReference type="GO" id="GO:0032233">
    <property type="term" value="P:positive regulation of actin filament bundle assembly"/>
    <property type="evidence" value="ECO:0007669"/>
    <property type="project" value="TreeGrafter"/>
</dbReference>
<dbReference type="PANTHER" id="PTHR13936">
    <property type="entry name" value="PROFILIN"/>
    <property type="match status" value="1"/>
</dbReference>
<reference evidence="8" key="1">
    <citation type="submission" date="2025-08" db="UniProtKB">
        <authorList>
            <consortium name="RefSeq"/>
        </authorList>
    </citation>
    <scope>IDENTIFICATION</scope>
    <source>
        <tissue evidence="8">Sperm</tissue>
    </source>
</reference>
<accession>A0AAJ7XIZ4</accession>
<evidence type="ECO:0000256" key="3">
    <source>
        <dbReference type="ARBA" id="ARBA00022490"/>
    </source>
</evidence>
<evidence type="ECO:0000256" key="1">
    <source>
        <dbReference type="ARBA" id="ARBA00004245"/>
    </source>
</evidence>
<keyword evidence="7" id="KW-1185">Reference proteome</keyword>
<dbReference type="GO" id="GO:0005737">
    <property type="term" value="C:cytoplasm"/>
    <property type="evidence" value="ECO:0007669"/>
    <property type="project" value="TreeGrafter"/>
</dbReference>
<dbReference type="SMART" id="SM00392">
    <property type="entry name" value="PROF"/>
    <property type="match status" value="1"/>
</dbReference>
<evidence type="ECO:0000256" key="2">
    <source>
        <dbReference type="ARBA" id="ARBA00010058"/>
    </source>
</evidence>
<dbReference type="Proteomes" id="UP001318040">
    <property type="component" value="Chromosome 70"/>
</dbReference>
<gene>
    <name evidence="8" type="primary">LOC116957159</name>
</gene>
<dbReference type="Gene3D" id="3.30.450.30">
    <property type="entry name" value="Dynein light chain 2a, cytoplasmic"/>
    <property type="match status" value="1"/>
</dbReference>
<dbReference type="GO" id="GO:0005856">
    <property type="term" value="C:cytoskeleton"/>
    <property type="evidence" value="ECO:0007669"/>
    <property type="project" value="UniProtKB-SubCell"/>
</dbReference>
<keyword evidence="6" id="KW-0009">Actin-binding</keyword>
<dbReference type="KEGG" id="pmrn:116957159"/>
<evidence type="ECO:0000256" key="5">
    <source>
        <dbReference type="ARBA" id="ARBA00023212"/>
    </source>
</evidence>
<comment type="subcellular location">
    <subcellularLocation>
        <location evidence="1">Cytoplasm</location>
        <location evidence="1">Cytoskeleton</location>
    </subcellularLocation>
</comment>
<dbReference type="GO" id="GO:0003779">
    <property type="term" value="F:actin binding"/>
    <property type="evidence" value="ECO:0007669"/>
    <property type="project" value="UniProtKB-KW"/>
</dbReference>
<keyword evidence="3" id="KW-0963">Cytoplasm</keyword>
<keyword evidence="4" id="KW-0007">Acetylation</keyword>
<dbReference type="GO" id="GO:0030833">
    <property type="term" value="P:regulation of actin filament polymerization"/>
    <property type="evidence" value="ECO:0007669"/>
    <property type="project" value="TreeGrafter"/>
</dbReference>
<protein>
    <recommendedName>
        <fullName evidence="6">Profilin</fullName>
    </recommendedName>
</protein>
<dbReference type="InterPro" id="IPR005455">
    <property type="entry name" value="PFN_euk"/>
</dbReference>